<proteinExistence type="predicted"/>
<dbReference type="AlphaFoldDB" id="A0A9Q1IFA3"/>
<evidence type="ECO:0000313" key="1">
    <source>
        <dbReference type="EMBL" id="KAJ8339688.1"/>
    </source>
</evidence>
<name>A0A9Q1IFA3_SYNKA</name>
<dbReference type="Proteomes" id="UP001152622">
    <property type="component" value="Chromosome 16"/>
</dbReference>
<comment type="caution">
    <text evidence="1">The sequence shown here is derived from an EMBL/GenBank/DDBJ whole genome shotgun (WGS) entry which is preliminary data.</text>
</comment>
<dbReference type="EMBL" id="JAINUF010000016">
    <property type="protein sequence ID" value="KAJ8339688.1"/>
    <property type="molecule type" value="Genomic_DNA"/>
</dbReference>
<evidence type="ECO:0000313" key="2">
    <source>
        <dbReference type="Proteomes" id="UP001152622"/>
    </source>
</evidence>
<keyword evidence="2" id="KW-1185">Reference proteome</keyword>
<accession>A0A9Q1IFA3</accession>
<sequence>MPQLCNSTVQRRPTSTEVARENVCGAHAAAAYPLFKSKAANNSVQTTSAKLFLPFPQKAPGCQQLRNWGRVRQEEDTDLPVPTITPNVLWRSHCRDERVALDLDHLREDSVWNSWSTLPTFPRAPLWPACSQGPFKGTCRPALLLPDQSPFTGQNLSGALKASGPCDLTAARFEPEARRRAF</sequence>
<organism evidence="1 2">
    <name type="scientific">Synaphobranchus kaupii</name>
    <name type="common">Kaup's arrowtooth eel</name>
    <dbReference type="NCBI Taxonomy" id="118154"/>
    <lineage>
        <taxon>Eukaryota</taxon>
        <taxon>Metazoa</taxon>
        <taxon>Chordata</taxon>
        <taxon>Craniata</taxon>
        <taxon>Vertebrata</taxon>
        <taxon>Euteleostomi</taxon>
        <taxon>Actinopterygii</taxon>
        <taxon>Neopterygii</taxon>
        <taxon>Teleostei</taxon>
        <taxon>Anguilliformes</taxon>
        <taxon>Synaphobranchidae</taxon>
        <taxon>Synaphobranchus</taxon>
    </lineage>
</organism>
<gene>
    <name evidence="1" type="ORF">SKAU_G00343210</name>
</gene>
<reference evidence="1" key="1">
    <citation type="journal article" date="2023" name="Science">
        <title>Genome structures resolve the early diversification of teleost fishes.</title>
        <authorList>
            <person name="Parey E."/>
            <person name="Louis A."/>
            <person name="Montfort J."/>
            <person name="Bouchez O."/>
            <person name="Roques C."/>
            <person name="Iampietro C."/>
            <person name="Lluch J."/>
            <person name="Castinel A."/>
            <person name="Donnadieu C."/>
            <person name="Desvignes T."/>
            <person name="Floi Bucao C."/>
            <person name="Jouanno E."/>
            <person name="Wen M."/>
            <person name="Mejri S."/>
            <person name="Dirks R."/>
            <person name="Jansen H."/>
            <person name="Henkel C."/>
            <person name="Chen W.J."/>
            <person name="Zahm M."/>
            <person name="Cabau C."/>
            <person name="Klopp C."/>
            <person name="Thompson A.W."/>
            <person name="Robinson-Rechavi M."/>
            <person name="Braasch I."/>
            <person name="Lecointre G."/>
            <person name="Bobe J."/>
            <person name="Postlethwait J.H."/>
            <person name="Berthelot C."/>
            <person name="Roest Crollius H."/>
            <person name="Guiguen Y."/>
        </authorList>
    </citation>
    <scope>NUCLEOTIDE SEQUENCE</scope>
    <source>
        <strain evidence="1">WJC10195</strain>
    </source>
</reference>
<protein>
    <submittedName>
        <fullName evidence="1">Uncharacterized protein</fullName>
    </submittedName>
</protein>